<organism evidence="2 3">
    <name type="scientific">Deinococcus grandis</name>
    <dbReference type="NCBI Taxonomy" id="57498"/>
    <lineage>
        <taxon>Bacteria</taxon>
        <taxon>Thermotogati</taxon>
        <taxon>Deinococcota</taxon>
        <taxon>Deinococci</taxon>
        <taxon>Deinococcales</taxon>
        <taxon>Deinococcaceae</taxon>
        <taxon>Deinococcus</taxon>
    </lineage>
</organism>
<dbReference type="OrthoDB" id="9801221at2"/>
<feature type="transmembrane region" description="Helical" evidence="1">
    <location>
        <begin position="85"/>
        <end position="105"/>
    </location>
</feature>
<dbReference type="AlphaFoldDB" id="A0A100HIY8"/>
<keyword evidence="3" id="KW-1185">Reference proteome</keyword>
<dbReference type="RefSeq" id="WP_153013680.1">
    <property type="nucleotide sequence ID" value="NZ_BCMS01000001.1"/>
</dbReference>
<feature type="transmembrane region" description="Helical" evidence="1">
    <location>
        <begin position="143"/>
        <end position="161"/>
    </location>
</feature>
<dbReference type="EMBL" id="BCMS01000001">
    <property type="protein sequence ID" value="GAQ21628.1"/>
    <property type="molecule type" value="Genomic_DNA"/>
</dbReference>
<feature type="transmembrane region" description="Helical" evidence="1">
    <location>
        <begin position="53"/>
        <end position="78"/>
    </location>
</feature>
<evidence type="ECO:0000313" key="3">
    <source>
        <dbReference type="Proteomes" id="UP000056209"/>
    </source>
</evidence>
<accession>A0A100HIY8</accession>
<proteinExistence type="predicted"/>
<protein>
    <submittedName>
        <fullName evidence="2">Uncharacterized protein</fullName>
    </submittedName>
</protein>
<comment type="caution">
    <text evidence="2">The sequence shown here is derived from an EMBL/GenBank/DDBJ whole genome shotgun (WGS) entry which is preliminary data.</text>
</comment>
<evidence type="ECO:0000313" key="2">
    <source>
        <dbReference type="EMBL" id="GAQ21628.1"/>
    </source>
</evidence>
<reference evidence="3" key="1">
    <citation type="submission" date="2015-11" db="EMBL/GenBank/DDBJ databases">
        <title>Draft Genome Sequence of the Radioresistant Bacterium Deinococcus grandis, Isolated from Freshwater Fish in Japan.</title>
        <authorList>
            <person name="Satoh K."/>
            <person name="Onodera T."/>
            <person name="Omoso K."/>
            <person name="Takeda-Yano K."/>
            <person name="Katayama T."/>
            <person name="Oono Y."/>
            <person name="Narumi I."/>
        </authorList>
    </citation>
    <scope>NUCLEOTIDE SEQUENCE [LARGE SCALE GENOMIC DNA]</scope>
    <source>
        <strain evidence="3">ATCC 43672</strain>
    </source>
</reference>
<dbReference type="Proteomes" id="UP000056209">
    <property type="component" value="Unassembled WGS sequence"/>
</dbReference>
<evidence type="ECO:0000256" key="1">
    <source>
        <dbReference type="SAM" id="Phobius"/>
    </source>
</evidence>
<gene>
    <name evidence="2" type="ORF">DEIGR_101655</name>
</gene>
<name>A0A100HIY8_9DEIO</name>
<keyword evidence="1" id="KW-1133">Transmembrane helix</keyword>
<keyword evidence="1" id="KW-0812">Transmembrane</keyword>
<sequence>MTLTLPTWWPRVLGLLLTLWVTLPGVVRPTEPGFLGNVNLIFHEAGHVLLMWAGEVVMLLGGSLFQLLVPAACVGVFLARGERFAAGLVTLWLAHSLAGVSAYVADAPLRNLPLITGDPDTHDWWQLLTIWNALGWAPGLGRFLHALALGAVVVGIFVALWDDLREKE</sequence>
<keyword evidence="1" id="KW-0472">Membrane</keyword>